<dbReference type="Pfam" id="PF03004">
    <property type="entry name" value="Transposase_24"/>
    <property type="match status" value="1"/>
</dbReference>
<evidence type="ECO:0000313" key="2">
    <source>
        <dbReference type="EMBL" id="KAK5833925.1"/>
    </source>
</evidence>
<evidence type="ECO:0000313" key="4">
    <source>
        <dbReference type="Proteomes" id="UP001358586"/>
    </source>
</evidence>
<gene>
    <name evidence="2" type="ORF">PVK06_017791</name>
    <name evidence="3" type="ORF">PVK06_017792</name>
</gene>
<organism evidence="2 4">
    <name type="scientific">Gossypium arboreum</name>
    <name type="common">Tree cotton</name>
    <name type="synonym">Gossypium nanking</name>
    <dbReference type="NCBI Taxonomy" id="29729"/>
    <lineage>
        <taxon>Eukaryota</taxon>
        <taxon>Viridiplantae</taxon>
        <taxon>Streptophyta</taxon>
        <taxon>Embryophyta</taxon>
        <taxon>Tracheophyta</taxon>
        <taxon>Spermatophyta</taxon>
        <taxon>Magnoliopsida</taxon>
        <taxon>eudicotyledons</taxon>
        <taxon>Gunneridae</taxon>
        <taxon>Pentapetalae</taxon>
        <taxon>rosids</taxon>
        <taxon>malvids</taxon>
        <taxon>Malvales</taxon>
        <taxon>Malvaceae</taxon>
        <taxon>Malvoideae</taxon>
        <taxon>Gossypium</taxon>
    </lineage>
</organism>
<name>A0ABR0Q3Q6_GOSAR</name>
<dbReference type="EMBL" id="JARKNE010000005">
    <property type="protein sequence ID" value="KAK5833926.1"/>
    <property type="molecule type" value="Genomic_DNA"/>
</dbReference>
<keyword evidence="1" id="KW-0175">Coiled coil</keyword>
<reference evidence="2 4" key="1">
    <citation type="submission" date="2023-03" db="EMBL/GenBank/DDBJ databases">
        <title>WGS of Gossypium arboreum.</title>
        <authorList>
            <person name="Yu D."/>
        </authorList>
    </citation>
    <scope>NUCLEOTIDE SEQUENCE [LARGE SCALE GENOMIC DNA]</scope>
    <source>
        <tissue evidence="2">Leaf</tissue>
    </source>
</reference>
<comment type="caution">
    <text evidence="2">The sequence shown here is derived from an EMBL/GenBank/DDBJ whole genome shotgun (WGS) entry which is preliminary data.</text>
</comment>
<feature type="coiled-coil region" evidence="1">
    <location>
        <begin position="344"/>
        <end position="371"/>
    </location>
</feature>
<evidence type="ECO:0000313" key="3">
    <source>
        <dbReference type="EMBL" id="KAK5833926.1"/>
    </source>
</evidence>
<keyword evidence="4" id="KW-1185">Reference proteome</keyword>
<sequence length="404" mass="46458">MVTFSSLIHTGQQLIDDSYVFSSQVKQVFFSKDPTDEGWYVVLRNTPTDLFDMGNGSRDDIDERSKTFPFPEQNLNEPIPSTGRRFQWVCQDVEEDIYESRCTENNGRRKTRGRMLLKDLYYLNSMECVKVSRNIHGQPIGSEAQLLVGYLDIIARNANLLPINYESWHHMSDSNKNQALDNIKDHKRVETTSRHKQKITHTVGSKSFACPADDEEFSSSQKVGCLQLFNITHRKKDGSPMTTEVAEIMEKLKDKKAEYEVIALSDSSINLDDIDNRIVTEVLGPKMYGRIQFQGSFVKITQHFGSNSQQYMPLTNQGQAKVQRLIDHMAQMQVSTVEKIAQLKAEAASREADAQRKYDELQLQLKAYATAMEVEATRKYYELQQQLQNIMKIFQQNHSQNPPY</sequence>
<proteinExistence type="predicted"/>
<dbReference type="EMBL" id="JARKNE010000005">
    <property type="protein sequence ID" value="KAK5833925.1"/>
    <property type="molecule type" value="Genomic_DNA"/>
</dbReference>
<evidence type="ECO:0000256" key="1">
    <source>
        <dbReference type="SAM" id="Coils"/>
    </source>
</evidence>
<dbReference type="InterPro" id="IPR004252">
    <property type="entry name" value="Probable_transposase_24"/>
</dbReference>
<evidence type="ECO:0008006" key="5">
    <source>
        <dbReference type="Google" id="ProtNLM"/>
    </source>
</evidence>
<dbReference type="PANTHER" id="PTHR33144:SF46">
    <property type="entry name" value="OS04G0610000 PROTEIN"/>
    <property type="match status" value="1"/>
</dbReference>
<accession>A0ABR0Q3Q6</accession>
<dbReference type="PANTHER" id="PTHR33144">
    <property type="entry name" value="OS10G0409366 PROTEIN-RELATED"/>
    <property type="match status" value="1"/>
</dbReference>
<dbReference type="Proteomes" id="UP001358586">
    <property type="component" value="Chromosome 5"/>
</dbReference>
<protein>
    <recommendedName>
        <fullName evidence="5">DUF4216 domain-containing protein</fullName>
    </recommendedName>
</protein>